<evidence type="ECO:0000313" key="2">
    <source>
        <dbReference type="Proteomes" id="UP000824120"/>
    </source>
</evidence>
<proteinExistence type="predicted"/>
<evidence type="ECO:0000313" key="1">
    <source>
        <dbReference type="EMBL" id="KAG5568917.1"/>
    </source>
</evidence>
<comment type="caution">
    <text evidence="1">The sequence shown here is derived from an EMBL/GenBank/DDBJ whole genome shotgun (WGS) entry which is preliminary data.</text>
</comment>
<gene>
    <name evidence="1" type="ORF">H5410_064080</name>
</gene>
<organism evidence="1 2">
    <name type="scientific">Solanum commersonii</name>
    <name type="common">Commerson's wild potato</name>
    <name type="synonym">Commerson's nightshade</name>
    <dbReference type="NCBI Taxonomy" id="4109"/>
    <lineage>
        <taxon>Eukaryota</taxon>
        <taxon>Viridiplantae</taxon>
        <taxon>Streptophyta</taxon>
        <taxon>Embryophyta</taxon>
        <taxon>Tracheophyta</taxon>
        <taxon>Spermatophyta</taxon>
        <taxon>Magnoliopsida</taxon>
        <taxon>eudicotyledons</taxon>
        <taxon>Gunneridae</taxon>
        <taxon>Pentapetalae</taxon>
        <taxon>asterids</taxon>
        <taxon>lamiids</taxon>
        <taxon>Solanales</taxon>
        <taxon>Solanaceae</taxon>
        <taxon>Solanoideae</taxon>
        <taxon>Solaneae</taxon>
        <taxon>Solanum</taxon>
    </lineage>
</organism>
<sequence>MEFLQIQNSNLSFAKILPGRLLGPYLWNQLALTAKTAHLKVKRSPEQNFDLIFARSLPGHPLRPYLWSQLALTAKTTHFQCQMIPRAGKPPFSQFSCAIVHGIVGDTEF</sequence>
<accession>A0A9J5W0C3</accession>
<name>A0A9J5W0C3_SOLCO</name>
<keyword evidence="2" id="KW-1185">Reference proteome</keyword>
<reference evidence="1" key="1">
    <citation type="submission" date="2020-09" db="EMBL/GenBank/DDBJ databases">
        <title>De no assembly of potato wild relative species, Solanum commersonii.</title>
        <authorList>
            <person name="Cho K."/>
        </authorList>
    </citation>
    <scope>NUCLEOTIDE SEQUENCE</scope>
    <source>
        <strain evidence="1">LZ3.2</strain>
        <tissue evidence="1">Leaf</tissue>
    </source>
</reference>
<dbReference type="AlphaFoldDB" id="A0A9J5W0C3"/>
<dbReference type="EMBL" id="JACXVP010000021">
    <property type="protein sequence ID" value="KAG5568917.1"/>
    <property type="molecule type" value="Genomic_DNA"/>
</dbReference>
<protein>
    <submittedName>
        <fullName evidence="1">Uncharacterized protein</fullName>
    </submittedName>
</protein>
<dbReference type="Proteomes" id="UP000824120">
    <property type="component" value="Unassembled WGS sequence"/>
</dbReference>